<sequence length="295" mass="32627">MDRNSEPVKFWHVCGPLLLYWVIQFVAQLVAELAVMIPHIGQVMDYDALEKSTTTEEMTKAIMSSVQGMYEIVGKYIMPILAFSALCTLFLTVPLFLKDRKKERILYKQAVKVPGVKKYLVVFGLGSAFCIGLNCLMMLSALALSSFAYSDVDMQTNVVVQLICMGIIVPVAEELMFRGLVFKRFREKSTFFSAALLSSLIFGLMNGNLLQILYVGAMGMVLAYSYEICGTIKVPILLHITVNVMGILLTDSALGAWIQGDIMRLGGAVIVSAFVGSSMYVLLRGMKKQEVPPVE</sequence>
<dbReference type="RefSeq" id="WP_009245888.1">
    <property type="nucleotide sequence ID" value="NZ_CABKQB010000016.1"/>
</dbReference>
<dbReference type="EMBL" id="JAJBNC010000032">
    <property type="protein sequence ID" value="MCB5495164.1"/>
    <property type="molecule type" value="Genomic_DNA"/>
</dbReference>
<feature type="transmembrane region" description="Helical" evidence="1">
    <location>
        <begin position="189"/>
        <end position="205"/>
    </location>
</feature>
<feature type="domain" description="CAAX prenyl protease 2/Lysostaphin resistance protein A-like" evidence="2">
    <location>
        <begin position="157"/>
        <end position="245"/>
    </location>
</feature>
<feature type="transmembrane region" description="Helical" evidence="1">
    <location>
        <begin position="158"/>
        <end position="177"/>
    </location>
</feature>
<reference evidence="4" key="3">
    <citation type="submission" date="2020-02" db="EMBL/GenBank/DDBJ databases">
        <authorList>
            <person name="Littmann E."/>
            <person name="Sorbara M."/>
        </authorList>
    </citation>
    <scope>NUCLEOTIDE SEQUENCE</scope>
    <source>
        <strain evidence="4">MSK.15.32</strain>
    </source>
</reference>
<reference evidence="4" key="2">
    <citation type="journal article" date="2020" name="Cell Host Microbe">
        <title>Functional and Genomic Variation between Human-Derived Isolates of Lachnospiraceae Reveals Inter- and Intra-Species Diversity.</title>
        <authorList>
            <person name="Sorbara M.T."/>
            <person name="Littmann E.R."/>
            <person name="Fontana E."/>
            <person name="Moody T.U."/>
            <person name="Kohout C.E."/>
            <person name="Gjonbalaj M."/>
            <person name="Eaton V."/>
            <person name="Seok R."/>
            <person name="Leiner I.M."/>
            <person name="Pamer E.G."/>
        </authorList>
    </citation>
    <scope>NUCLEOTIDE SEQUENCE</scope>
    <source>
        <strain evidence="4">MSK.15.32</strain>
    </source>
</reference>
<dbReference type="STRING" id="33038.GCA_900067245_00999"/>
<reference evidence="5 6" key="1">
    <citation type="submission" date="2018-08" db="EMBL/GenBank/DDBJ databases">
        <title>A genome reference for cultivated species of the human gut microbiota.</title>
        <authorList>
            <person name="Zou Y."/>
            <person name="Xue W."/>
            <person name="Luo G."/>
        </authorList>
    </citation>
    <scope>NUCLEOTIDE SEQUENCE [LARGE SCALE GENOMIC DNA]</scope>
    <source>
        <strain evidence="5 6">AF27-4BH</strain>
    </source>
</reference>
<keyword evidence="1" id="KW-1133">Transmembrane helix</keyword>
<dbReference type="Proteomes" id="UP000286137">
    <property type="component" value="Unassembled WGS sequence"/>
</dbReference>
<comment type="caution">
    <text evidence="4">The sequence shown here is derived from an EMBL/GenBank/DDBJ whole genome shotgun (WGS) entry which is preliminary data.</text>
</comment>
<reference evidence="3" key="4">
    <citation type="submission" date="2021-10" db="EMBL/GenBank/DDBJ databases">
        <title>Collection of gut derived symbiotic bacterial strains cultured from healthy donors.</title>
        <authorList>
            <person name="Lin H."/>
            <person name="Littmann E."/>
            <person name="Claire K."/>
            <person name="Pamer E."/>
        </authorList>
    </citation>
    <scope>NUCLEOTIDE SEQUENCE</scope>
    <source>
        <strain evidence="3">MSK.23.4</strain>
    </source>
</reference>
<feature type="transmembrane region" description="Helical" evidence="1">
    <location>
        <begin position="264"/>
        <end position="283"/>
    </location>
</feature>
<feature type="transmembrane region" description="Helical" evidence="1">
    <location>
        <begin position="18"/>
        <end position="40"/>
    </location>
</feature>
<evidence type="ECO:0000259" key="2">
    <source>
        <dbReference type="Pfam" id="PF02517"/>
    </source>
</evidence>
<feature type="transmembrane region" description="Helical" evidence="1">
    <location>
        <begin position="118"/>
        <end position="146"/>
    </location>
</feature>
<dbReference type="GO" id="GO:0004175">
    <property type="term" value="F:endopeptidase activity"/>
    <property type="evidence" value="ECO:0007669"/>
    <property type="project" value="UniProtKB-ARBA"/>
</dbReference>
<dbReference type="PANTHER" id="PTHR36435:SF1">
    <property type="entry name" value="CAAX AMINO TERMINAL PROTEASE FAMILY PROTEIN"/>
    <property type="match status" value="1"/>
</dbReference>
<dbReference type="AlphaFoldDB" id="A0A2N5NV98"/>
<evidence type="ECO:0000313" key="7">
    <source>
        <dbReference type="Proteomes" id="UP001296580"/>
    </source>
</evidence>
<evidence type="ECO:0000313" key="3">
    <source>
        <dbReference type="EMBL" id="MCB5495164.1"/>
    </source>
</evidence>
<evidence type="ECO:0000313" key="4">
    <source>
        <dbReference type="EMBL" id="NSI57890.1"/>
    </source>
</evidence>
<feature type="transmembrane region" description="Helical" evidence="1">
    <location>
        <begin position="76"/>
        <end position="97"/>
    </location>
</feature>
<evidence type="ECO:0000313" key="5">
    <source>
        <dbReference type="EMBL" id="RGQ66303.1"/>
    </source>
</evidence>
<dbReference type="Proteomes" id="UP001297422">
    <property type="component" value="Unassembled WGS sequence"/>
</dbReference>
<dbReference type="InterPro" id="IPR003675">
    <property type="entry name" value="Rce1/LyrA-like_dom"/>
</dbReference>
<dbReference type="EMBL" id="QRTJ01000020">
    <property type="protein sequence ID" value="RGQ66303.1"/>
    <property type="molecule type" value="Genomic_DNA"/>
</dbReference>
<feature type="transmembrane region" description="Helical" evidence="1">
    <location>
        <begin position="236"/>
        <end position="258"/>
    </location>
</feature>
<protein>
    <submittedName>
        <fullName evidence="4">CPBP family intramembrane metalloprotease</fullName>
    </submittedName>
</protein>
<organism evidence="4 7">
    <name type="scientific">Mediterraneibacter gnavus</name>
    <name type="common">Ruminococcus gnavus</name>
    <dbReference type="NCBI Taxonomy" id="33038"/>
    <lineage>
        <taxon>Bacteria</taxon>
        <taxon>Bacillati</taxon>
        <taxon>Bacillota</taxon>
        <taxon>Clostridia</taxon>
        <taxon>Lachnospirales</taxon>
        <taxon>Lachnospiraceae</taxon>
        <taxon>Mediterraneibacter</taxon>
    </lineage>
</organism>
<dbReference type="InterPro" id="IPR052710">
    <property type="entry name" value="CAAX_protease"/>
</dbReference>
<gene>
    <name evidence="5" type="ORF">DWY88_10690</name>
    <name evidence="4" type="ORF">G4993_05680</name>
    <name evidence="3" type="ORF">LIQ10_15725</name>
</gene>
<dbReference type="GO" id="GO:0080120">
    <property type="term" value="P:CAAX-box protein maturation"/>
    <property type="evidence" value="ECO:0007669"/>
    <property type="project" value="UniProtKB-ARBA"/>
</dbReference>
<keyword evidence="4" id="KW-0378">Hydrolase</keyword>
<keyword evidence="4" id="KW-0482">Metalloprotease</keyword>
<dbReference type="Pfam" id="PF02517">
    <property type="entry name" value="Rce1-like"/>
    <property type="match status" value="1"/>
</dbReference>
<keyword evidence="5" id="KW-0645">Protease</keyword>
<dbReference type="GO" id="GO:0008237">
    <property type="term" value="F:metallopeptidase activity"/>
    <property type="evidence" value="ECO:0007669"/>
    <property type="project" value="UniProtKB-KW"/>
</dbReference>
<evidence type="ECO:0000313" key="6">
    <source>
        <dbReference type="Proteomes" id="UP000286137"/>
    </source>
</evidence>
<proteinExistence type="predicted"/>
<name>A0A2N5NV98_MEDGN</name>
<dbReference type="GO" id="GO:0006508">
    <property type="term" value="P:proteolysis"/>
    <property type="evidence" value="ECO:0007669"/>
    <property type="project" value="UniProtKB-KW"/>
</dbReference>
<accession>A0A2N5NV98</accession>
<dbReference type="PANTHER" id="PTHR36435">
    <property type="entry name" value="SLR1288 PROTEIN"/>
    <property type="match status" value="1"/>
</dbReference>
<dbReference type="EMBL" id="JAAIRV010000007">
    <property type="protein sequence ID" value="NSI57890.1"/>
    <property type="molecule type" value="Genomic_DNA"/>
</dbReference>
<dbReference type="Proteomes" id="UP001296580">
    <property type="component" value="Unassembled WGS sequence"/>
</dbReference>
<keyword evidence="1" id="KW-0472">Membrane</keyword>
<keyword evidence="1" id="KW-0812">Transmembrane</keyword>
<evidence type="ECO:0000256" key="1">
    <source>
        <dbReference type="SAM" id="Phobius"/>
    </source>
</evidence>